<dbReference type="STRING" id="996801.BW723_08020"/>
<accession>A0A1B8U6Y0</accession>
<dbReference type="AlphaFoldDB" id="A0A1B8U6Y0"/>
<evidence type="ECO:0000313" key="2">
    <source>
        <dbReference type="Proteomes" id="UP000092612"/>
    </source>
</evidence>
<evidence type="ECO:0008006" key="3">
    <source>
        <dbReference type="Google" id="ProtNLM"/>
    </source>
</evidence>
<protein>
    <recommendedName>
        <fullName evidence="3">Glycosyltransferase</fullName>
    </recommendedName>
</protein>
<dbReference type="PANTHER" id="PTHR36529:SF1">
    <property type="entry name" value="GLYCOSYLTRANSFERASE"/>
    <property type="match status" value="1"/>
</dbReference>
<dbReference type="RefSeq" id="WP_068356344.1">
    <property type="nucleotide sequence ID" value="NZ_CP019337.1"/>
</dbReference>
<dbReference type="InterPro" id="IPR029044">
    <property type="entry name" value="Nucleotide-diphossugar_trans"/>
</dbReference>
<name>A0A1B8U6Y0_9FLAO</name>
<gene>
    <name evidence="1" type="ORF">LPB301_01470</name>
</gene>
<reference evidence="2" key="1">
    <citation type="submission" date="2016-02" db="EMBL/GenBank/DDBJ databases">
        <title>Paenibacillus sp. LPB0068, isolated from Crassostrea gigas.</title>
        <authorList>
            <person name="Shin S.-K."/>
            <person name="Yi H."/>
        </authorList>
    </citation>
    <scope>NUCLEOTIDE SEQUENCE [LARGE SCALE GENOMIC DNA]</scope>
    <source>
        <strain evidence="2">KCTC 23969</strain>
    </source>
</reference>
<evidence type="ECO:0000313" key="1">
    <source>
        <dbReference type="EMBL" id="OBY67634.1"/>
    </source>
</evidence>
<dbReference type="Proteomes" id="UP000092612">
    <property type="component" value="Unassembled WGS sequence"/>
</dbReference>
<keyword evidence="2" id="KW-1185">Reference proteome</keyword>
<comment type="caution">
    <text evidence="1">The sequence shown here is derived from an EMBL/GenBank/DDBJ whole genome shotgun (WGS) entry which is preliminary data.</text>
</comment>
<sequence length="226" mass="25578">MNNKTAILIFANSANKEVERKSFLSKEVFAKLNAQTLKTVQKSGLDYFHFSEKNQVGATFGERFTNAIETVFNKGYKNVITIGNDTPHLKTKHLVETANQFLKKELVLGPSKDGGFYLMGISKKQFQKEAFLKLPWQTNRLQSSIVQIATNQKNKISFLEVLNDLDAKEDILKIVNSLKSISLSILKLLIALVCIDKKSISMYKLYTLEKSFSKLFNKGSPVFLNN</sequence>
<dbReference type="PANTHER" id="PTHR36529">
    <property type="entry name" value="SLL1095 PROTEIN"/>
    <property type="match status" value="1"/>
</dbReference>
<proteinExistence type="predicted"/>
<dbReference type="Gene3D" id="3.90.550.10">
    <property type="entry name" value="Spore Coat Polysaccharide Biosynthesis Protein SpsA, Chain A"/>
    <property type="match status" value="1"/>
</dbReference>
<dbReference type="EMBL" id="LSFL01000003">
    <property type="protein sequence ID" value="OBY67634.1"/>
    <property type="molecule type" value="Genomic_DNA"/>
</dbReference>
<dbReference type="Pfam" id="PF09837">
    <property type="entry name" value="DUF2064"/>
    <property type="match status" value="1"/>
</dbReference>
<dbReference type="SUPFAM" id="SSF53448">
    <property type="entry name" value="Nucleotide-diphospho-sugar transferases"/>
    <property type="match status" value="1"/>
</dbReference>
<dbReference type="KEGG" id="prn:BW723_08020"/>
<organism evidence="1 2">
    <name type="scientific">Polaribacter reichenbachii</name>
    <dbReference type="NCBI Taxonomy" id="996801"/>
    <lineage>
        <taxon>Bacteria</taxon>
        <taxon>Pseudomonadati</taxon>
        <taxon>Bacteroidota</taxon>
        <taxon>Flavobacteriia</taxon>
        <taxon>Flavobacteriales</taxon>
        <taxon>Flavobacteriaceae</taxon>
    </lineage>
</organism>
<dbReference type="InterPro" id="IPR018641">
    <property type="entry name" value="Trfase_1_rSAM/seldom-assoc"/>
</dbReference>